<protein>
    <recommendedName>
        <fullName evidence="1">AB hydrolase-1 domain-containing protein</fullName>
    </recommendedName>
</protein>
<dbReference type="AlphaFoldDB" id="A0A2T5MGC5"/>
<sequence length="325" mass="34608">MESITIKLHVDSGVQLPGEGALHIAAEVWAPNDLDRDAPVTAFVSLPGGGMTRRYFDLAVENDETFSFAKQMVARGFVVILIDHLAVGESSRPVDGYAVTAEVVAKANAHATEQIVAKLRAGSLSPSLPALQNLSTIGIGHSMGAMMTLLQQAQYRQHIAIALLGFSTRGLPEYVSPKVRELAADPAAIRADLATHARGMFVLPYPVIKPTGQSGGIFAGKNADPRGAVALKQVVDALLPMCAFLSMVPGNVLPEARQIASPVFLGIGEFDMVGPTHEIPASFPASRDVTLHVIPDTGHSHFLFPSRIELFDRLAAWARTVPAAR</sequence>
<dbReference type="OrthoDB" id="4512892at2"/>
<keyword evidence="3" id="KW-1185">Reference proteome</keyword>
<evidence type="ECO:0000313" key="2">
    <source>
        <dbReference type="EMBL" id="PTU31599.1"/>
    </source>
</evidence>
<evidence type="ECO:0000313" key="3">
    <source>
        <dbReference type="Proteomes" id="UP000244248"/>
    </source>
</evidence>
<dbReference type="Pfam" id="PF12697">
    <property type="entry name" value="Abhydrolase_6"/>
    <property type="match status" value="1"/>
</dbReference>
<proteinExistence type="predicted"/>
<dbReference type="Gene3D" id="3.40.50.1820">
    <property type="entry name" value="alpha/beta hydrolase"/>
    <property type="match status" value="1"/>
</dbReference>
<accession>A0A2T5MGC5</accession>
<dbReference type="Proteomes" id="UP000244248">
    <property type="component" value="Unassembled WGS sequence"/>
</dbReference>
<evidence type="ECO:0000259" key="1">
    <source>
        <dbReference type="Pfam" id="PF12697"/>
    </source>
</evidence>
<dbReference type="InterPro" id="IPR000073">
    <property type="entry name" value="AB_hydrolase_1"/>
</dbReference>
<gene>
    <name evidence="2" type="ORF">CJD38_09770</name>
</gene>
<dbReference type="SUPFAM" id="SSF53474">
    <property type="entry name" value="alpha/beta-Hydrolases"/>
    <property type="match status" value="1"/>
</dbReference>
<organism evidence="2 3">
    <name type="scientific">Stenotrophobium rhamnosiphilum</name>
    <dbReference type="NCBI Taxonomy" id="2029166"/>
    <lineage>
        <taxon>Bacteria</taxon>
        <taxon>Pseudomonadati</taxon>
        <taxon>Pseudomonadota</taxon>
        <taxon>Gammaproteobacteria</taxon>
        <taxon>Nevskiales</taxon>
        <taxon>Nevskiaceae</taxon>
        <taxon>Stenotrophobium</taxon>
    </lineage>
</organism>
<feature type="domain" description="AB hydrolase-1" evidence="1">
    <location>
        <begin position="46"/>
        <end position="306"/>
    </location>
</feature>
<dbReference type="InterPro" id="IPR029058">
    <property type="entry name" value="AB_hydrolase_fold"/>
</dbReference>
<dbReference type="EMBL" id="QANS01000003">
    <property type="protein sequence ID" value="PTU31599.1"/>
    <property type="molecule type" value="Genomic_DNA"/>
</dbReference>
<reference evidence="2 3" key="1">
    <citation type="submission" date="2018-04" db="EMBL/GenBank/DDBJ databases">
        <title>Novel species isolated from glacier.</title>
        <authorList>
            <person name="Liu Q."/>
            <person name="Xin Y.-H."/>
        </authorList>
    </citation>
    <scope>NUCLEOTIDE SEQUENCE [LARGE SCALE GENOMIC DNA]</scope>
    <source>
        <strain evidence="2 3">GT1R17</strain>
    </source>
</reference>
<dbReference type="RefSeq" id="WP_107940145.1">
    <property type="nucleotide sequence ID" value="NZ_QANS01000003.1"/>
</dbReference>
<name>A0A2T5MGC5_9GAMM</name>
<comment type="caution">
    <text evidence="2">The sequence shown here is derived from an EMBL/GenBank/DDBJ whole genome shotgun (WGS) entry which is preliminary data.</text>
</comment>